<dbReference type="InterPro" id="IPR001623">
    <property type="entry name" value="DnaJ_domain"/>
</dbReference>
<sequence>MARQGQGPPIPQASAETHKIWAMELAERVQRRVERTSKRSEWASRLEAAALQPVQAAGDAGGGVAKKHKAKKEKHKKHKSKKQRHHKAKKRQHASSDSSKDEEGAKKYKHAKKRKRHKDTSSSSSDKSAGHSGTDAQKEEDALQPARALFEERKYAGSLLLLDAALHASPSLPGVLPQQLQTQIRVCTIHLQAERGDWWQVLGLEKHSGEAVVRRQFRRLAQQVHPDKCRCFGAESAFRLISKAASIVTGHAGSAAGGADEAERDSGPKWWEAWDEPQEEAARKRQRSAPADAEAAQRSEDQLRELHALPMQGLQQEVARRQMAVLDRTAASSGLPQTMHERQASLREARSVLSQRLQAEGVAPAVPSQPPPYDGGGFFRVELAILDCAGIFDASWFSAASQQALALALSTGSVQLVLVQTHNEDHCWLESQAAVTVTRTAMVLSLDIRDGDGACMGASTSAGDLAIIEVREGGWHISRAWSAHSLEAWTCAFDRHNANVLYSGADDSTFRGWDLRCEASALFMDRKAHAAGVCCIQSSPHHEHIVCTGSYDERARLWDTRHISRPLLTAEVCTGGGQLSDLRPEERYTRAAAAVVAAPAVQPLLVAVYLDERSRAEVQQRAPPRFAKVSADHVTLAYKPSVADVARCWAAHLGSIVELTVLGQVESDSIQALVVRLPEWLAPSSSLAPHVTISIAPWASAKQAGDVCLMALGKGARVVSWAGGLLCGRVGRFMGLDDGIAEALLKQFGGDVAKAADFLEQCAPVPLSGSGGESASGAASGAESGAEALSPPRASGGKLPPAPPPQLLPTPADAFASPKPPIPDGAHSPGEASASEGAADADMEAVTAGVRLQAARLAHQQEQANYERRLATDHLQQRRVLKHAATAALAAGEGDVGRQLLHEARKHEELAADARRRANATAYGAFNQFLNRFKLDLHGQQLEEALAKLEAHLTRLGELCHPGGVLLQVVTGVGKRSVGGIPVLRPAVTKFLGSAGLRYEVDPNNRGVVNVLLGGSDEAMPSS</sequence>
<feature type="compositionally biased region" description="Low complexity" evidence="9">
    <location>
        <begin position="825"/>
        <end position="840"/>
    </location>
</feature>
<feature type="domain" description="J" evidence="10">
    <location>
        <begin position="197"/>
        <end position="253"/>
    </location>
</feature>
<keyword evidence="13" id="KW-1185">Reference proteome</keyword>
<keyword evidence="2 8" id="KW-0853">WD repeat</keyword>
<evidence type="ECO:0000259" key="10">
    <source>
        <dbReference type="PROSITE" id="PS50076"/>
    </source>
</evidence>
<gene>
    <name evidence="12" type="ORF">WJX81_005023</name>
</gene>
<feature type="compositionally biased region" description="Low complexity" evidence="9">
    <location>
        <begin position="121"/>
        <end position="134"/>
    </location>
</feature>
<feature type="compositionally biased region" description="Low complexity" evidence="9">
    <location>
        <begin position="775"/>
        <end position="788"/>
    </location>
</feature>
<dbReference type="Pfam" id="PF00226">
    <property type="entry name" value="DnaJ"/>
    <property type="match status" value="1"/>
</dbReference>
<evidence type="ECO:0000313" key="13">
    <source>
        <dbReference type="Proteomes" id="UP001445335"/>
    </source>
</evidence>
<dbReference type="PROSITE" id="PS50082">
    <property type="entry name" value="WD_REPEATS_2"/>
    <property type="match status" value="1"/>
</dbReference>
<proteinExistence type="inferred from homology"/>
<comment type="catalytic activity">
    <reaction evidence="7">
        <text>diphthine methyl ester-[translation elongation factor 2] + H2O = diphthine-[translation elongation factor 2] + methanol + H(+)</text>
        <dbReference type="Rhea" id="RHEA:42656"/>
        <dbReference type="Rhea" id="RHEA-COMP:10172"/>
        <dbReference type="Rhea" id="RHEA-COMP:10173"/>
        <dbReference type="ChEBI" id="CHEBI:15377"/>
        <dbReference type="ChEBI" id="CHEBI:15378"/>
        <dbReference type="ChEBI" id="CHEBI:17790"/>
        <dbReference type="ChEBI" id="CHEBI:79005"/>
        <dbReference type="ChEBI" id="CHEBI:82696"/>
        <dbReference type="EC" id="3.1.1.97"/>
    </reaction>
</comment>
<evidence type="ECO:0000259" key="11">
    <source>
        <dbReference type="PROSITE" id="PS50828"/>
    </source>
</evidence>
<evidence type="ECO:0000256" key="7">
    <source>
        <dbReference type="ARBA" id="ARBA00047551"/>
    </source>
</evidence>
<evidence type="ECO:0000256" key="5">
    <source>
        <dbReference type="ARBA" id="ARBA00038092"/>
    </source>
</evidence>
<dbReference type="Gene3D" id="1.10.287.110">
    <property type="entry name" value="DnaJ domain"/>
    <property type="match status" value="1"/>
</dbReference>
<dbReference type="InterPro" id="IPR001680">
    <property type="entry name" value="WD40_rpt"/>
</dbReference>
<name>A0AAW1RK38_9CHLO</name>
<comment type="similarity">
    <text evidence="5">Belongs to the DPH7 family.</text>
</comment>
<dbReference type="SMART" id="SM00320">
    <property type="entry name" value="WD40"/>
    <property type="match status" value="2"/>
</dbReference>
<dbReference type="PROSITE" id="PS50828">
    <property type="entry name" value="SMR"/>
    <property type="match status" value="1"/>
</dbReference>
<dbReference type="PROSITE" id="PS00678">
    <property type="entry name" value="WD_REPEATS_1"/>
    <property type="match status" value="1"/>
</dbReference>
<comment type="caution">
    <text evidence="12">The sequence shown here is derived from an EMBL/GenBank/DDBJ whole genome shotgun (WGS) entry which is preliminary data.</text>
</comment>
<dbReference type="Gene3D" id="2.130.10.10">
    <property type="entry name" value="YVTN repeat-like/Quinoprotein amine dehydrogenase"/>
    <property type="match status" value="1"/>
</dbReference>
<keyword evidence="4" id="KW-0378">Hydrolase</keyword>
<dbReference type="InterPro" id="IPR036063">
    <property type="entry name" value="Smr_dom_sf"/>
</dbReference>
<evidence type="ECO:0000256" key="2">
    <source>
        <dbReference type="ARBA" id="ARBA00022574"/>
    </source>
</evidence>
<dbReference type="InterPro" id="IPR036322">
    <property type="entry name" value="WD40_repeat_dom_sf"/>
</dbReference>
<dbReference type="CDD" id="cd06257">
    <property type="entry name" value="DnaJ"/>
    <property type="match status" value="1"/>
</dbReference>
<feature type="region of interest" description="Disordered" evidence="9">
    <location>
        <begin position="769"/>
        <end position="841"/>
    </location>
</feature>
<organism evidence="12 13">
    <name type="scientific">Elliptochloris bilobata</name>
    <dbReference type="NCBI Taxonomy" id="381761"/>
    <lineage>
        <taxon>Eukaryota</taxon>
        <taxon>Viridiplantae</taxon>
        <taxon>Chlorophyta</taxon>
        <taxon>core chlorophytes</taxon>
        <taxon>Trebouxiophyceae</taxon>
        <taxon>Trebouxiophyceae incertae sedis</taxon>
        <taxon>Elliptochloris clade</taxon>
        <taxon>Elliptochloris</taxon>
    </lineage>
</organism>
<dbReference type="EC" id="3.1.1.97" evidence="6"/>
<keyword evidence="3" id="KW-0677">Repeat</keyword>
<dbReference type="InterPro" id="IPR015943">
    <property type="entry name" value="WD40/YVTN_repeat-like_dom_sf"/>
</dbReference>
<dbReference type="PANTHER" id="PTHR46042:SF1">
    <property type="entry name" value="DIPHTHINE METHYLTRANSFERASE"/>
    <property type="match status" value="1"/>
</dbReference>
<evidence type="ECO:0000256" key="1">
    <source>
        <dbReference type="ARBA" id="ARBA00005156"/>
    </source>
</evidence>
<dbReference type="InterPro" id="IPR019775">
    <property type="entry name" value="WD40_repeat_CS"/>
</dbReference>
<evidence type="ECO:0000256" key="9">
    <source>
        <dbReference type="SAM" id="MobiDB-lite"/>
    </source>
</evidence>
<evidence type="ECO:0000256" key="4">
    <source>
        <dbReference type="ARBA" id="ARBA00022801"/>
    </source>
</evidence>
<dbReference type="GO" id="GO:0017183">
    <property type="term" value="P:protein histidyl modification to diphthamide"/>
    <property type="evidence" value="ECO:0007669"/>
    <property type="project" value="TreeGrafter"/>
</dbReference>
<feature type="compositionally biased region" description="Basic residues" evidence="9">
    <location>
        <begin position="65"/>
        <end position="93"/>
    </location>
</feature>
<evidence type="ECO:0000313" key="12">
    <source>
        <dbReference type="EMBL" id="KAK9834038.1"/>
    </source>
</evidence>
<accession>A0AAW1RK38</accession>
<dbReference type="Proteomes" id="UP001445335">
    <property type="component" value="Unassembled WGS sequence"/>
</dbReference>
<dbReference type="Pfam" id="PF00400">
    <property type="entry name" value="WD40"/>
    <property type="match status" value="1"/>
</dbReference>
<dbReference type="PROSITE" id="PS50076">
    <property type="entry name" value="DNAJ_2"/>
    <property type="match status" value="1"/>
</dbReference>
<dbReference type="AlphaFoldDB" id="A0AAW1RK38"/>
<feature type="region of interest" description="Disordered" evidence="9">
    <location>
        <begin position="50"/>
        <end position="142"/>
    </location>
</feature>
<dbReference type="Gene3D" id="3.30.1370.110">
    <property type="match status" value="1"/>
</dbReference>
<reference evidence="12 13" key="1">
    <citation type="journal article" date="2024" name="Nat. Commun.">
        <title>Phylogenomics reveals the evolutionary origins of lichenization in chlorophyte algae.</title>
        <authorList>
            <person name="Puginier C."/>
            <person name="Libourel C."/>
            <person name="Otte J."/>
            <person name="Skaloud P."/>
            <person name="Haon M."/>
            <person name="Grisel S."/>
            <person name="Petersen M."/>
            <person name="Berrin J.G."/>
            <person name="Delaux P.M."/>
            <person name="Dal Grande F."/>
            <person name="Keller J."/>
        </authorList>
    </citation>
    <scope>NUCLEOTIDE SEQUENCE [LARGE SCALE GENOMIC DNA]</scope>
    <source>
        <strain evidence="12 13">SAG 245.80</strain>
    </source>
</reference>
<feature type="compositionally biased region" description="Basic residues" evidence="9">
    <location>
        <begin position="107"/>
        <end position="118"/>
    </location>
</feature>
<dbReference type="SUPFAM" id="SSF46565">
    <property type="entry name" value="Chaperone J-domain"/>
    <property type="match status" value="1"/>
</dbReference>
<dbReference type="GO" id="GO:0005737">
    <property type="term" value="C:cytoplasm"/>
    <property type="evidence" value="ECO:0007669"/>
    <property type="project" value="TreeGrafter"/>
</dbReference>
<dbReference type="SUPFAM" id="SSF50978">
    <property type="entry name" value="WD40 repeat-like"/>
    <property type="match status" value="1"/>
</dbReference>
<dbReference type="InterPro" id="IPR036869">
    <property type="entry name" value="J_dom_sf"/>
</dbReference>
<dbReference type="GO" id="GO:0061685">
    <property type="term" value="F:diphthine methylesterase activity"/>
    <property type="evidence" value="ECO:0007669"/>
    <property type="project" value="UniProtKB-EC"/>
</dbReference>
<dbReference type="SUPFAM" id="SSF160443">
    <property type="entry name" value="SMR domain-like"/>
    <property type="match status" value="1"/>
</dbReference>
<dbReference type="PANTHER" id="PTHR46042">
    <property type="entry name" value="DIPHTHINE METHYLTRANSFERASE"/>
    <property type="match status" value="1"/>
</dbReference>
<dbReference type="SMART" id="SM00271">
    <property type="entry name" value="DnaJ"/>
    <property type="match status" value="1"/>
</dbReference>
<protein>
    <recommendedName>
        <fullName evidence="6">methylated diphthine methylhydrolase</fullName>
        <ecNumber evidence="6">3.1.1.97</ecNumber>
    </recommendedName>
</protein>
<evidence type="ECO:0000256" key="8">
    <source>
        <dbReference type="PROSITE-ProRule" id="PRU00221"/>
    </source>
</evidence>
<feature type="domain" description="Smr" evidence="11">
    <location>
        <begin position="935"/>
        <end position="1014"/>
    </location>
</feature>
<dbReference type="InterPro" id="IPR052415">
    <property type="entry name" value="Diphthine_MTase"/>
</dbReference>
<feature type="region of interest" description="Disordered" evidence="9">
    <location>
        <begin position="277"/>
        <end position="299"/>
    </location>
</feature>
<comment type="pathway">
    <text evidence="1">Protein modification; peptidyl-diphthamide biosynthesis.</text>
</comment>
<dbReference type="InterPro" id="IPR002625">
    <property type="entry name" value="Smr_dom"/>
</dbReference>
<evidence type="ECO:0000256" key="6">
    <source>
        <dbReference type="ARBA" id="ARBA00039131"/>
    </source>
</evidence>
<dbReference type="SMART" id="SM00463">
    <property type="entry name" value="SMR"/>
    <property type="match status" value="1"/>
</dbReference>
<evidence type="ECO:0000256" key="3">
    <source>
        <dbReference type="ARBA" id="ARBA00022737"/>
    </source>
</evidence>
<dbReference type="EMBL" id="JALJOU010000034">
    <property type="protein sequence ID" value="KAK9834038.1"/>
    <property type="molecule type" value="Genomic_DNA"/>
</dbReference>
<feature type="repeat" description="WD" evidence="8">
    <location>
        <begin position="526"/>
        <end position="561"/>
    </location>
</feature>